<sequence>MSSPLVEFHVSSLWGLKPYGVREIISQLKGSKYEKAEFLFDQRRNWFQITCQTQDVPKIKRQIKTGLEELQEDVLDEDENLVDNEGALVKRMDNALIGLWDHEARLEAMSFTEFRLPDAFDALPHRHVWDSLNHFRLSDLLTYGRFQELQKLHNVILGRNLALTEVYIGAESEDELDRVRSKLDVLLKIKELKYSEPTHLIWTEAYTEKAGFEMTFDTRFLANIDPALIAATFLDVAVSADSTSDYEMLPETITLRICRYDEDRGYHTSLIGPKLKARRGAAVKGGKRRYTVRNHLDGRQNLYGADIDPKNSIWISPERGTAAESQDSPYGGNEVEKWLNQLEEAYAGGMSIKTPDSTARAPPDADQDLIAFDEPAVPATPGAVGGKEIGRSPAQTRNLLDPDDVFTTPMTFTMRPLMPQPGSLSTIAVPKTKDTERSLADLHINAGSGRERNASRNSAATHASRATSKASARPERAAAQIPDWFVFEINQTVHDLVSTGPYLRGKLSLRADLGRILITGMDYTGLAFNPPGTRSNGWKRNHILRILNHGSRIATGHGVTFTRMLTQDGDDIEYMLSTRDIATGKQLWKTQPTERVVYSFYCVSKGHSFFMDLEADEKAPKFNYSLRTKQDDKAPIWIHCTLRSWDARIIMSHADTEALEAKYGEFAKSFVNSFSVTLTKDNTPHIQIGVHKGFGVSVESMRIQTSFRFLSSDEESYLDITEVEETVFKACGPLSVTTDPNGGPANPDRWMFYTIDPKRLPADVRSSQERGIPTFWYEASIRSVAAEKEFAANQTMGLGEKAPWDFGTLAELGVVASIYKTALRMVQTMDSVGAHNDNHQEANLVMPRANMEEVPGANWATKRDSSTSSSASRRRIPMASPAALVQASGPPNVVAPRASSRDYLTPPSTVTSPVLQAARTPAAATAQKRIEGPVTPSNDRNVINSFAPVAAQGGGGFGVHGARAASRNRQPGQPQTSSTGSDASRGHVSGYKPPNQFW</sequence>
<keyword evidence="3" id="KW-1185">Reference proteome</keyword>
<dbReference type="AlphaFoldDB" id="A0A1J7J5V1"/>
<feature type="region of interest" description="Disordered" evidence="1">
    <location>
        <begin position="858"/>
        <end position="910"/>
    </location>
</feature>
<organism evidence="2 3">
    <name type="scientific">Coniochaeta ligniaria NRRL 30616</name>
    <dbReference type="NCBI Taxonomy" id="1408157"/>
    <lineage>
        <taxon>Eukaryota</taxon>
        <taxon>Fungi</taxon>
        <taxon>Dikarya</taxon>
        <taxon>Ascomycota</taxon>
        <taxon>Pezizomycotina</taxon>
        <taxon>Sordariomycetes</taxon>
        <taxon>Sordariomycetidae</taxon>
        <taxon>Coniochaetales</taxon>
        <taxon>Coniochaetaceae</taxon>
        <taxon>Coniochaeta</taxon>
    </lineage>
</organism>
<feature type="region of interest" description="Disordered" evidence="1">
    <location>
        <begin position="442"/>
        <end position="475"/>
    </location>
</feature>
<reference evidence="2 3" key="1">
    <citation type="submission" date="2016-10" db="EMBL/GenBank/DDBJ databases">
        <title>Draft genome sequence of Coniochaeta ligniaria NRRL30616, a lignocellulolytic fungus for bioabatement of inhibitors in plant biomass hydrolysates.</title>
        <authorList>
            <consortium name="DOE Joint Genome Institute"/>
            <person name="Jimenez D.J."/>
            <person name="Hector R.E."/>
            <person name="Riley R."/>
            <person name="Sun H."/>
            <person name="Grigoriev I.V."/>
            <person name="Van Elsas J.D."/>
            <person name="Nichols N.N."/>
        </authorList>
    </citation>
    <scope>NUCLEOTIDE SEQUENCE [LARGE SCALE GENOMIC DNA]</scope>
    <source>
        <strain evidence="2 3">NRRL 30616</strain>
    </source>
</reference>
<gene>
    <name evidence="2" type="ORF">CONLIGDRAFT_676423</name>
</gene>
<evidence type="ECO:0000313" key="3">
    <source>
        <dbReference type="Proteomes" id="UP000182658"/>
    </source>
</evidence>
<evidence type="ECO:0000313" key="2">
    <source>
        <dbReference type="EMBL" id="OIW35511.1"/>
    </source>
</evidence>
<proteinExistence type="predicted"/>
<dbReference type="InParanoid" id="A0A1J7J5V1"/>
<dbReference type="Proteomes" id="UP000182658">
    <property type="component" value="Unassembled WGS sequence"/>
</dbReference>
<name>A0A1J7J5V1_9PEZI</name>
<feature type="region of interest" description="Disordered" evidence="1">
    <location>
        <begin position="955"/>
        <end position="998"/>
    </location>
</feature>
<evidence type="ECO:0000256" key="1">
    <source>
        <dbReference type="SAM" id="MobiDB-lite"/>
    </source>
</evidence>
<feature type="compositionally biased region" description="Polar residues" evidence="1">
    <location>
        <begin position="967"/>
        <end position="982"/>
    </location>
</feature>
<dbReference type="OrthoDB" id="3439512at2759"/>
<dbReference type="EMBL" id="KV875093">
    <property type="protein sequence ID" value="OIW35511.1"/>
    <property type="molecule type" value="Genomic_DNA"/>
</dbReference>
<accession>A0A1J7J5V1</accession>
<feature type="region of interest" description="Disordered" evidence="1">
    <location>
        <begin position="376"/>
        <end position="403"/>
    </location>
</feature>
<dbReference type="STRING" id="1408157.A0A1J7J5V1"/>
<protein>
    <submittedName>
        <fullName evidence="2">Uncharacterized protein</fullName>
    </submittedName>
</protein>
<feature type="compositionally biased region" description="Polar residues" evidence="1">
    <location>
        <begin position="455"/>
        <end position="470"/>
    </location>
</feature>